<name>A0A164LQG2_9NOCA</name>
<evidence type="ECO:0000256" key="2">
    <source>
        <dbReference type="ARBA" id="ARBA00022801"/>
    </source>
</evidence>
<dbReference type="RefSeq" id="WP_082871437.1">
    <property type="nucleotide sequence ID" value="NZ_JABMCZ010000005.1"/>
</dbReference>
<dbReference type="Proteomes" id="UP000076512">
    <property type="component" value="Unassembled WGS sequence"/>
</dbReference>
<evidence type="ECO:0000313" key="5">
    <source>
        <dbReference type="EMBL" id="KZM72659.1"/>
    </source>
</evidence>
<dbReference type="GO" id="GO:0016787">
    <property type="term" value="F:hydrolase activity"/>
    <property type="evidence" value="ECO:0007669"/>
    <property type="project" value="UniProtKB-KW"/>
</dbReference>
<dbReference type="PANTHER" id="PTHR11559">
    <property type="entry name" value="CARBOXYLESTERASE"/>
    <property type="match status" value="1"/>
</dbReference>
<comment type="similarity">
    <text evidence="1 3">Belongs to the type-B carboxylesterase/lipase family.</text>
</comment>
<evidence type="ECO:0000313" key="6">
    <source>
        <dbReference type="Proteomes" id="UP000076512"/>
    </source>
</evidence>
<dbReference type="InterPro" id="IPR050309">
    <property type="entry name" value="Type-B_Carboxylest/Lipase"/>
</dbReference>
<dbReference type="EMBL" id="LWGR01000007">
    <property type="protein sequence ID" value="KZM72659.1"/>
    <property type="molecule type" value="Genomic_DNA"/>
</dbReference>
<dbReference type="EC" id="3.1.1.-" evidence="3"/>
<feature type="domain" description="Carboxylesterase type B" evidence="4">
    <location>
        <begin position="29"/>
        <end position="509"/>
    </location>
</feature>
<dbReference type="AlphaFoldDB" id="A0A164LQG2"/>
<protein>
    <recommendedName>
        <fullName evidence="3">Carboxylic ester hydrolase</fullName>
        <ecNumber evidence="3">3.1.1.-</ecNumber>
    </recommendedName>
</protein>
<evidence type="ECO:0000259" key="4">
    <source>
        <dbReference type="Pfam" id="PF00135"/>
    </source>
</evidence>
<dbReference type="OrthoDB" id="3199405at2"/>
<dbReference type="PROSITE" id="PS00122">
    <property type="entry name" value="CARBOXYLESTERASE_B_1"/>
    <property type="match status" value="1"/>
</dbReference>
<dbReference type="InterPro" id="IPR002018">
    <property type="entry name" value="CarbesteraseB"/>
</dbReference>
<dbReference type="PROSITE" id="PS51257">
    <property type="entry name" value="PROKAR_LIPOPROTEIN"/>
    <property type="match status" value="1"/>
</dbReference>
<feature type="signal peptide" evidence="3">
    <location>
        <begin position="1"/>
        <end position="19"/>
    </location>
</feature>
<dbReference type="InterPro" id="IPR029058">
    <property type="entry name" value="AB_hydrolase_fold"/>
</dbReference>
<keyword evidence="3" id="KW-0732">Signal</keyword>
<proteinExistence type="inferred from homology"/>
<organism evidence="5 6">
    <name type="scientific">Nocardia terpenica</name>
    <dbReference type="NCBI Taxonomy" id="455432"/>
    <lineage>
        <taxon>Bacteria</taxon>
        <taxon>Bacillati</taxon>
        <taxon>Actinomycetota</taxon>
        <taxon>Actinomycetes</taxon>
        <taxon>Mycobacteriales</taxon>
        <taxon>Nocardiaceae</taxon>
        <taxon>Nocardia</taxon>
    </lineage>
</organism>
<dbReference type="Pfam" id="PF00135">
    <property type="entry name" value="COesterase"/>
    <property type="match status" value="1"/>
</dbReference>
<reference evidence="5 6" key="1">
    <citation type="submission" date="2016-04" db="EMBL/GenBank/DDBJ databases">
        <authorList>
            <person name="Evans L.H."/>
            <person name="Alamgir A."/>
            <person name="Owens N."/>
            <person name="Weber N.D."/>
            <person name="Virtaneva K."/>
            <person name="Barbian K."/>
            <person name="Babar A."/>
            <person name="Rosenke K."/>
        </authorList>
    </citation>
    <scope>NUCLEOTIDE SEQUENCE [LARGE SCALE GENOMIC DNA]</scope>
    <source>
        <strain evidence="5 6">IFM 0406</strain>
    </source>
</reference>
<dbReference type="Gene3D" id="3.40.50.1820">
    <property type="entry name" value="alpha/beta hydrolase"/>
    <property type="match status" value="1"/>
</dbReference>
<dbReference type="SUPFAM" id="SSF53474">
    <property type="entry name" value="alpha/beta-Hydrolases"/>
    <property type="match status" value="1"/>
</dbReference>
<dbReference type="InterPro" id="IPR019826">
    <property type="entry name" value="Carboxylesterase_B_AS"/>
</dbReference>
<dbReference type="ESTHER" id="9noca-a0a164lqg2">
    <property type="family name" value="Carb_B_Bacteria"/>
</dbReference>
<feature type="chain" id="PRO_5039757723" description="Carboxylic ester hydrolase" evidence="3">
    <location>
        <begin position="20"/>
        <end position="515"/>
    </location>
</feature>
<keyword evidence="6" id="KW-1185">Reference proteome</keyword>
<evidence type="ECO:0000256" key="1">
    <source>
        <dbReference type="ARBA" id="ARBA00005964"/>
    </source>
</evidence>
<evidence type="ECO:0000256" key="3">
    <source>
        <dbReference type="RuleBase" id="RU361235"/>
    </source>
</evidence>
<keyword evidence="2 3" id="KW-0378">Hydrolase</keyword>
<gene>
    <name evidence="5" type="ORF">AWN90_28140</name>
</gene>
<sequence>MRRLRVAGLCALAALLAGCGTPGPAPHSAPVVTTESGAVRGVVTDGLARFRDIPYAAPPVGDLRWRSPQPVAPWAGTRDATRSGPVCRQPAAPEMPRQLPQSEDCLTLDITTPPAGGTEHPVLVWLPGGGFITGAGSIYDPARLVRAADAVVVTVNYRLGVFGFYANRDLGDSNFGLQDQLAALRCVHANIARFGGDPGRVTLAGASAGAMSTCTLMTAPQARDLFRQAVVASGSCETNHPAGALGPGVAAISTWQPLDTIQRAGQALAAELSCPDTACLRGKPADELLPHTAEFPLVAVGTPLVPTAPAEAFAAGTQANVPLLQGDTNDEHVEFTLAAYPQPLTADQYTELLRAAFGQDASSVEQRYPAAGFPSPTAAAGRVFSDRDWICPAWREAREHNEKASTYTYLFADPSALTPAGNALPTLVRPATAHGSDMPYLFDFPDGPPLTPAQRPLAAELVRYWAAFLRTGNPDTEGLPTWPRLDTLEFAPDTTRTIDLTTSHHCDFWDTIEDG</sequence>
<accession>A0A164LQG2</accession>
<comment type="caution">
    <text evidence="5">The sequence shown here is derived from an EMBL/GenBank/DDBJ whole genome shotgun (WGS) entry which is preliminary data.</text>
</comment>
<dbReference type="STRING" id="455432.AWN90_28140"/>